<dbReference type="OMA" id="QLISACC"/>
<dbReference type="OrthoDB" id="5855668at2759"/>
<dbReference type="SMART" id="SM00327">
    <property type="entry name" value="VWA"/>
    <property type="match status" value="1"/>
</dbReference>
<dbReference type="InterPro" id="IPR002035">
    <property type="entry name" value="VWF_A"/>
</dbReference>
<dbReference type="InterPro" id="IPR010734">
    <property type="entry name" value="Copine_C"/>
</dbReference>
<reference evidence="2 3" key="1">
    <citation type="submission" date="2012-10" db="EMBL/GenBank/DDBJ databases">
        <authorList>
            <person name="Zafar N."/>
            <person name="Inman J."/>
            <person name="Hall N."/>
            <person name="Lorenzi H."/>
            <person name="Caler E."/>
        </authorList>
    </citation>
    <scope>NUCLEOTIDE SEQUENCE [LARGE SCALE GENOMIC DNA]</scope>
    <source>
        <strain evidence="2 3">IP1</strain>
    </source>
</reference>
<dbReference type="Pfam" id="PF07002">
    <property type="entry name" value="Copine"/>
    <property type="match status" value="1"/>
</dbReference>
<dbReference type="PANTHER" id="PTHR45751">
    <property type="entry name" value="COPINE FAMILY PROTEIN 1"/>
    <property type="match status" value="1"/>
</dbReference>
<sequence>MGNDPSSQQKKRLTQPILTTYESVEALQEALQKTGLESSNLIISIDFTGSNQSSGKRTYGRNLHTIDPSNPNPYMRVMDIMGRTLEKFDDDRLIPVYGFGDKTTGDRAVFDLSEEKKPFFGIAAALERYKAVVPTITLSGPTSFVATINKAIEIVKETKQYHILVIICDGAVSEVGPNRRAIEEASKYPLSIICVGVGDGPFDTMESFDDQVKNAKFDNFNFVNYYKVCEGHVENPDIAFATAALCEVPEQYAIIKQLGYLDV</sequence>
<organism evidence="2 3">
    <name type="scientific">Entamoeba invadens IP1</name>
    <dbReference type="NCBI Taxonomy" id="370355"/>
    <lineage>
        <taxon>Eukaryota</taxon>
        <taxon>Amoebozoa</taxon>
        <taxon>Evosea</taxon>
        <taxon>Archamoebae</taxon>
        <taxon>Mastigamoebida</taxon>
        <taxon>Entamoebidae</taxon>
        <taxon>Entamoeba</taxon>
    </lineage>
</organism>
<dbReference type="GeneID" id="14887572"/>
<dbReference type="InterPro" id="IPR052079">
    <property type="entry name" value="E3_ligase/Copine_domain"/>
</dbReference>
<accession>A0A0A1U3B4</accession>
<feature type="domain" description="VWFA" evidence="1">
    <location>
        <begin position="38"/>
        <end position="227"/>
    </location>
</feature>
<dbReference type="KEGG" id="eiv:EIN_478260"/>
<evidence type="ECO:0000259" key="1">
    <source>
        <dbReference type="SMART" id="SM00327"/>
    </source>
</evidence>
<dbReference type="EMBL" id="KB206742">
    <property type="protein sequence ID" value="ELP88584.1"/>
    <property type="molecule type" value="Genomic_DNA"/>
</dbReference>
<dbReference type="RefSeq" id="XP_004255355.1">
    <property type="nucleotide sequence ID" value="XM_004255307.1"/>
</dbReference>
<dbReference type="GO" id="GO:0004842">
    <property type="term" value="F:ubiquitin-protein transferase activity"/>
    <property type="evidence" value="ECO:0007669"/>
    <property type="project" value="TreeGrafter"/>
</dbReference>
<protein>
    <submittedName>
        <fullName evidence="2">Copine-8, putative</fullName>
    </submittedName>
</protein>
<dbReference type="SUPFAM" id="SSF53300">
    <property type="entry name" value="vWA-like"/>
    <property type="match status" value="1"/>
</dbReference>
<name>A0A0A1U3B4_ENTIV</name>
<keyword evidence="3" id="KW-1185">Reference proteome</keyword>
<dbReference type="GO" id="GO:0016567">
    <property type="term" value="P:protein ubiquitination"/>
    <property type="evidence" value="ECO:0007669"/>
    <property type="project" value="TreeGrafter"/>
</dbReference>
<dbReference type="InterPro" id="IPR036465">
    <property type="entry name" value="vWFA_dom_sf"/>
</dbReference>
<dbReference type="Gene3D" id="3.40.50.410">
    <property type="entry name" value="von Willebrand factor, type A domain"/>
    <property type="match status" value="1"/>
</dbReference>
<evidence type="ECO:0000313" key="2">
    <source>
        <dbReference type="EMBL" id="ELP88584.1"/>
    </source>
</evidence>
<dbReference type="GO" id="GO:0005634">
    <property type="term" value="C:nucleus"/>
    <property type="evidence" value="ECO:0007669"/>
    <property type="project" value="TreeGrafter"/>
</dbReference>
<gene>
    <name evidence="2" type="ORF">EIN_478260</name>
</gene>
<proteinExistence type="predicted"/>
<evidence type="ECO:0000313" key="3">
    <source>
        <dbReference type="Proteomes" id="UP000014680"/>
    </source>
</evidence>
<dbReference type="Proteomes" id="UP000014680">
    <property type="component" value="Unassembled WGS sequence"/>
</dbReference>
<dbReference type="AlphaFoldDB" id="A0A0A1U3B4"/>
<dbReference type="VEuPathDB" id="AmoebaDB:EIN_478260"/>
<dbReference type="GO" id="GO:0005829">
    <property type="term" value="C:cytosol"/>
    <property type="evidence" value="ECO:0007669"/>
    <property type="project" value="UniProtKB-ARBA"/>
</dbReference>
<dbReference type="PANTHER" id="PTHR45751:SF11">
    <property type="entry name" value="COPINE FAMILY PROTEIN 2"/>
    <property type="match status" value="1"/>
</dbReference>